<proteinExistence type="predicted"/>
<feature type="compositionally biased region" description="Polar residues" evidence="2">
    <location>
        <begin position="457"/>
        <end position="467"/>
    </location>
</feature>
<evidence type="ECO:0000256" key="1">
    <source>
        <dbReference type="SAM" id="Coils"/>
    </source>
</evidence>
<sequence>MDFNSTTKMKKARTPAQCRVKTEAQDSAAKQVLGSQDKRTARQKPFSKLGLPPEKIIEQEKQRRHLLINEHNKLTLAVKEKEAKLKELQETLKVMNLQPTTYGSEDALKQRIRQLENDREKMKMKITQAKKIQTAYRHILENLQEEVRGIKQVLDQKEHAVAVGQAEVDKATKMFQLAAAATDSSLGMMVQMEYEMMEKRREMDSELCELSAEEKELKKKTEIFGRLSPTAQSRLKEAEILGLEEEEERSAPVKDHHHDICGASESDMKVVEDMEALREVLACADIQELVSKVVSQRATKEQLLAEITQYEDLIEHETKILADLELQFAELKFSEKPAVARFDKLKEQAQAKLNPEVKRVKRLQAELKQSQDLLDAVEQGINNLYFRMSCVPVEGLPSTKCTDSIDKLTDISARLPTLLQRAQRAQKQQSAVSGLDQESVYSVLEKFNTVELRNNKRPTTPTETPQLSDDEEECSPSRDEIKRSGMRLIESQQNKKSARGRRK</sequence>
<feature type="coiled-coil region" evidence="1">
    <location>
        <begin position="71"/>
        <end position="160"/>
    </location>
</feature>
<dbReference type="GeneTree" id="ENSGT01010000224027"/>
<reference evidence="3" key="2">
    <citation type="submission" date="2025-08" db="UniProtKB">
        <authorList>
            <consortium name="Ensembl"/>
        </authorList>
    </citation>
    <scope>IDENTIFICATION</scope>
</reference>
<dbReference type="AlphaFoldDB" id="A0A4W6DD35"/>
<reference evidence="3" key="3">
    <citation type="submission" date="2025-09" db="UniProtKB">
        <authorList>
            <consortium name="Ensembl"/>
        </authorList>
    </citation>
    <scope>IDENTIFICATION</scope>
</reference>
<dbReference type="InParanoid" id="A0A4W6DD35"/>
<organism evidence="3 4">
    <name type="scientific">Lates calcarifer</name>
    <name type="common">Barramundi</name>
    <name type="synonym">Holocentrus calcarifer</name>
    <dbReference type="NCBI Taxonomy" id="8187"/>
    <lineage>
        <taxon>Eukaryota</taxon>
        <taxon>Metazoa</taxon>
        <taxon>Chordata</taxon>
        <taxon>Craniata</taxon>
        <taxon>Vertebrata</taxon>
        <taxon>Euteleostomi</taxon>
        <taxon>Actinopterygii</taxon>
        <taxon>Neopterygii</taxon>
        <taxon>Teleostei</taxon>
        <taxon>Neoteleostei</taxon>
        <taxon>Acanthomorphata</taxon>
        <taxon>Carangaria</taxon>
        <taxon>Carangaria incertae sedis</taxon>
        <taxon>Centropomidae</taxon>
        <taxon>Lates</taxon>
    </lineage>
</organism>
<feature type="coiled-coil region" evidence="1">
    <location>
        <begin position="300"/>
        <end position="327"/>
    </location>
</feature>
<protein>
    <submittedName>
        <fullName evidence="3">Uncharacterized protein</fullName>
    </submittedName>
</protein>
<keyword evidence="4" id="KW-1185">Reference proteome</keyword>
<reference evidence="4" key="1">
    <citation type="submission" date="2015-09" db="EMBL/GenBank/DDBJ databases">
        <authorList>
            <person name="Sai Rama Sridatta P."/>
        </authorList>
    </citation>
    <scope>NUCLEOTIDE SEQUENCE [LARGE SCALE GENOMIC DNA]</scope>
</reference>
<dbReference type="STRING" id="8187.ENSLCAP00010022776"/>
<accession>A0A4W6DD35</accession>
<name>A0A4W6DD35_LATCA</name>
<dbReference type="Ensembl" id="ENSLCAT00010023270.1">
    <property type="protein sequence ID" value="ENSLCAP00010022776.1"/>
    <property type="gene ID" value="ENSLCAG00010010689.1"/>
</dbReference>
<evidence type="ECO:0000313" key="4">
    <source>
        <dbReference type="Proteomes" id="UP000314980"/>
    </source>
</evidence>
<keyword evidence="1" id="KW-0175">Coiled coil</keyword>
<feature type="region of interest" description="Disordered" evidence="2">
    <location>
        <begin position="1"/>
        <end position="51"/>
    </location>
</feature>
<dbReference type="Proteomes" id="UP000314980">
    <property type="component" value="Unassembled WGS sequence"/>
</dbReference>
<dbReference type="InterPro" id="IPR043247">
    <property type="entry name" value="CCDC183"/>
</dbReference>
<dbReference type="PANTHER" id="PTHR47115:SF1">
    <property type="entry name" value="COILED-COIL DOMAIN-CONTAINING PROTEIN 183"/>
    <property type="match status" value="1"/>
</dbReference>
<evidence type="ECO:0000313" key="3">
    <source>
        <dbReference type="Ensembl" id="ENSLCAP00010022776.1"/>
    </source>
</evidence>
<evidence type="ECO:0000256" key="2">
    <source>
        <dbReference type="SAM" id="MobiDB-lite"/>
    </source>
</evidence>
<feature type="region of interest" description="Disordered" evidence="2">
    <location>
        <begin position="452"/>
        <end position="503"/>
    </location>
</feature>
<dbReference type="PANTHER" id="PTHR47115">
    <property type="entry name" value="COILED-COIL DOMAIN-CONTAINING PROTEIN 183"/>
    <property type="match status" value="1"/>
</dbReference>